<gene>
    <name evidence="1" type="ORF">ACFOU2_12990</name>
</gene>
<dbReference type="Proteomes" id="UP001595752">
    <property type="component" value="Unassembled WGS sequence"/>
</dbReference>
<dbReference type="EMBL" id="JBHRZT010000052">
    <property type="protein sequence ID" value="MFC3884364.1"/>
    <property type="molecule type" value="Genomic_DNA"/>
</dbReference>
<sequence length="70" mass="8338">MLTDTPWRNRIWFLNEFIYSGKSINELAKELDMDWSSLERLINLLRKYNPNPEPSLNNKEGAETIEITHM</sequence>
<keyword evidence="2" id="KW-1185">Reference proteome</keyword>
<protein>
    <submittedName>
        <fullName evidence="1">Uncharacterized protein</fullName>
    </submittedName>
</protein>
<accession>A0ABV8B4B0</accession>
<name>A0ABV8B4B0_9BACI</name>
<evidence type="ECO:0000313" key="2">
    <source>
        <dbReference type="Proteomes" id="UP001595752"/>
    </source>
</evidence>
<dbReference type="RefSeq" id="WP_377915742.1">
    <property type="nucleotide sequence ID" value="NZ_JBHRZT010000052.1"/>
</dbReference>
<proteinExistence type="predicted"/>
<evidence type="ECO:0000313" key="1">
    <source>
        <dbReference type="EMBL" id="MFC3884364.1"/>
    </source>
</evidence>
<organism evidence="1 2">
    <name type="scientific">Bacillus songklensis</name>
    <dbReference type="NCBI Taxonomy" id="1069116"/>
    <lineage>
        <taxon>Bacteria</taxon>
        <taxon>Bacillati</taxon>
        <taxon>Bacillota</taxon>
        <taxon>Bacilli</taxon>
        <taxon>Bacillales</taxon>
        <taxon>Bacillaceae</taxon>
        <taxon>Bacillus</taxon>
    </lineage>
</organism>
<reference evidence="2" key="1">
    <citation type="journal article" date="2019" name="Int. J. Syst. Evol. Microbiol.">
        <title>The Global Catalogue of Microorganisms (GCM) 10K type strain sequencing project: providing services to taxonomists for standard genome sequencing and annotation.</title>
        <authorList>
            <consortium name="The Broad Institute Genomics Platform"/>
            <consortium name="The Broad Institute Genome Sequencing Center for Infectious Disease"/>
            <person name="Wu L."/>
            <person name="Ma J."/>
        </authorList>
    </citation>
    <scope>NUCLEOTIDE SEQUENCE [LARGE SCALE GENOMIC DNA]</scope>
    <source>
        <strain evidence="2">CCUG 61889</strain>
    </source>
</reference>
<comment type="caution">
    <text evidence="1">The sequence shown here is derived from an EMBL/GenBank/DDBJ whole genome shotgun (WGS) entry which is preliminary data.</text>
</comment>